<dbReference type="RefSeq" id="WP_169300056.1">
    <property type="nucleotide sequence ID" value="NZ_JABBNI010000065.1"/>
</dbReference>
<protein>
    <submittedName>
        <fullName evidence="2">Uncharacterized protein</fullName>
    </submittedName>
</protein>
<organism evidence="2 3">
    <name type="scientific">Clostridium muellerianum</name>
    <dbReference type="NCBI Taxonomy" id="2716538"/>
    <lineage>
        <taxon>Bacteria</taxon>
        <taxon>Bacillati</taxon>
        <taxon>Bacillota</taxon>
        <taxon>Clostridia</taxon>
        <taxon>Eubacteriales</taxon>
        <taxon>Clostridiaceae</taxon>
        <taxon>Clostridium</taxon>
    </lineage>
</organism>
<feature type="region of interest" description="Disordered" evidence="1">
    <location>
        <begin position="284"/>
        <end position="340"/>
    </location>
</feature>
<accession>A0A7Y0HQU8</accession>
<comment type="caution">
    <text evidence="2">The sequence shown here is derived from an EMBL/GenBank/DDBJ whole genome shotgun (WGS) entry which is preliminary data.</text>
</comment>
<dbReference type="AlphaFoldDB" id="A0A7Y0HQU8"/>
<evidence type="ECO:0000313" key="3">
    <source>
        <dbReference type="Proteomes" id="UP000537131"/>
    </source>
</evidence>
<dbReference type="Proteomes" id="UP000537131">
    <property type="component" value="Unassembled WGS sequence"/>
</dbReference>
<reference evidence="2 3" key="1">
    <citation type="submission" date="2020-06" db="EMBL/GenBank/DDBJ databases">
        <title>Complete Genome Sequence of Clostridium muelleri sp. nov. P21T, an Acid-Alcohol Producing Acetogen Isolated from Old Hay.</title>
        <authorList>
            <person name="Duncan K.E."/>
            <person name="Tanner R.S."/>
        </authorList>
    </citation>
    <scope>NUCLEOTIDE SEQUENCE [LARGE SCALE GENOMIC DNA]</scope>
    <source>
        <strain evidence="2 3">P21</strain>
    </source>
</reference>
<name>A0A7Y0HQU8_9CLOT</name>
<evidence type="ECO:0000313" key="2">
    <source>
        <dbReference type="EMBL" id="NMM65475.1"/>
    </source>
</evidence>
<gene>
    <name evidence="2" type="ORF">HBE96_23130</name>
</gene>
<sequence>MSINVKEMNDKKIYLKVDNSWYINNKITNEGLTVYCLLQKTFNVARNIGTSSINLIREYLMVNKKNDKIILKIREGITNLLDNKILYNWTGLHDEEIKLEDLKNDTFFTYSLDVPETYFKVNDYNLDKIFKYLADTKSNISKFDITRYFIAICRVLNSQADFGWLTQTSAKAIIVKSETIQRYNKILQDKLKIVQYNNSFVTEEKHYCTTFFGWYGDDVNFNSQLKNEVNSQGLIQITKEQKAKSNNRRSITQKINITQKKLDLDNLDTNQLAELQEQIKKLQEQKSNDNNKIVTESDDSSTVTETKKTQEQIDKEYEQQEEKFDTEEDIDIEEHNNTWEDEVLKEDPLSQYLNEQDKQKRKAFDSMFTKDYTVNPF</sequence>
<dbReference type="EMBL" id="JABBNI010000065">
    <property type="protein sequence ID" value="NMM65475.1"/>
    <property type="molecule type" value="Genomic_DNA"/>
</dbReference>
<proteinExistence type="predicted"/>
<evidence type="ECO:0000256" key="1">
    <source>
        <dbReference type="SAM" id="MobiDB-lite"/>
    </source>
</evidence>
<feature type="compositionally biased region" description="Basic and acidic residues" evidence="1">
    <location>
        <begin position="305"/>
        <end position="323"/>
    </location>
</feature>
<keyword evidence="3" id="KW-1185">Reference proteome</keyword>